<evidence type="ECO:0000259" key="4">
    <source>
        <dbReference type="PROSITE" id="PS51071"/>
    </source>
</evidence>
<organism evidence="6 7">
    <name type="scientific">Mesomycoplasma ovipneumoniae 14811</name>
    <dbReference type="NCBI Taxonomy" id="1188239"/>
    <lineage>
        <taxon>Bacteria</taxon>
        <taxon>Bacillati</taxon>
        <taxon>Mycoplasmatota</taxon>
        <taxon>Mycoplasmoidales</taxon>
        <taxon>Metamycoplasmataceae</taxon>
        <taxon>Mesomycoplasma</taxon>
    </lineage>
</organism>
<dbReference type="Pfam" id="PF01418">
    <property type="entry name" value="HTH_6"/>
    <property type="match status" value="1"/>
</dbReference>
<dbReference type="Gene3D" id="1.10.10.10">
    <property type="entry name" value="Winged helix-like DNA-binding domain superfamily/Winged helix DNA-binding domain"/>
    <property type="match status" value="1"/>
</dbReference>
<dbReference type="eggNOG" id="COG1737">
    <property type="taxonomic scope" value="Bacteria"/>
</dbReference>
<keyword evidence="2" id="KW-0238">DNA-binding</keyword>
<dbReference type="PANTHER" id="PTHR30514">
    <property type="entry name" value="GLUCOKINASE"/>
    <property type="match status" value="1"/>
</dbReference>
<reference evidence="6 7" key="1">
    <citation type="submission" date="2014-03" db="EMBL/GenBank/DDBJ databases">
        <title>Genome sequence of Mycoplasma ovipneumoniae strain 14811.</title>
        <authorList>
            <person name="Sirand-Pugnet P."/>
            <person name="Breton M."/>
            <person name="Dordet-Frisoni E."/>
            <person name="Baranowski E."/>
            <person name="Barre A."/>
            <person name="Couture C."/>
            <person name="Dupuy V."/>
            <person name="Gaurivaud P."/>
            <person name="Jacob D."/>
            <person name="Lemaitre C."/>
            <person name="Manso-Silvan L."/>
            <person name="Nikolski M."/>
            <person name="Nouvel L.-X."/>
            <person name="Poumarat F."/>
            <person name="Tardy F."/>
            <person name="Thebault P."/>
            <person name="Theil S."/>
            <person name="Citti C."/>
            <person name="Thiaucourt F."/>
            <person name="Blanchard A."/>
        </authorList>
    </citation>
    <scope>NUCLEOTIDE SEQUENCE [LARGE SCALE GENOMIC DNA]</scope>
    <source>
        <strain evidence="6 7">14811</strain>
    </source>
</reference>
<dbReference type="STRING" id="1188239.MOVI_1180"/>
<evidence type="ECO:0000256" key="1">
    <source>
        <dbReference type="ARBA" id="ARBA00023015"/>
    </source>
</evidence>
<accession>A0A014NR45</accession>
<comment type="caution">
    <text evidence="6">The sequence shown here is derived from an EMBL/GenBank/DDBJ whole genome shotgun (WGS) entry which is preliminary data.</text>
</comment>
<dbReference type="SUPFAM" id="SSF53697">
    <property type="entry name" value="SIS domain"/>
    <property type="match status" value="1"/>
</dbReference>
<feature type="domain" description="HTH rpiR-type" evidence="4">
    <location>
        <begin position="1"/>
        <end position="75"/>
    </location>
</feature>
<evidence type="ECO:0000313" key="6">
    <source>
        <dbReference type="EMBL" id="EXU61347.1"/>
    </source>
</evidence>
<sequence>MSVLTISKNFKLTHIEKLIIRFIETKPQKFVELTINELAAILFISVGTITQLTKKLGFNNFKELKKFVIEWLKIDKENNLYNENDEIENINLLYAHSIEKTLAILDVNQINRIANLMLKMDKIIVFGAGASVVAATEFTNNLRNLHLNAFRANSITDIAAWVDSPMNTCLFIFSTSMTSKSALAIAKLLKQQQIYTIFITSNISLEPTQYSEVVYVDNLEQNNSLFSIGAKISQLFVADLLTTKLQRELNVNRSDLYTEFMRVWHRKTKFD</sequence>
<dbReference type="EMBL" id="JFAD01000010">
    <property type="protein sequence ID" value="EXU61347.1"/>
    <property type="molecule type" value="Genomic_DNA"/>
</dbReference>
<dbReference type="RefSeq" id="WP_044283980.1">
    <property type="nucleotide sequence ID" value="NZ_JFAD01000010.1"/>
</dbReference>
<dbReference type="GO" id="GO:0003700">
    <property type="term" value="F:DNA-binding transcription factor activity"/>
    <property type="evidence" value="ECO:0007669"/>
    <property type="project" value="InterPro"/>
</dbReference>
<dbReference type="SUPFAM" id="SSF46689">
    <property type="entry name" value="Homeodomain-like"/>
    <property type="match status" value="1"/>
</dbReference>
<keyword evidence="1" id="KW-0805">Transcription regulation</keyword>
<evidence type="ECO:0000259" key="5">
    <source>
        <dbReference type="PROSITE" id="PS51464"/>
    </source>
</evidence>
<dbReference type="InterPro" id="IPR000281">
    <property type="entry name" value="HTH_RpiR"/>
</dbReference>
<name>A0A014NR45_9BACT</name>
<feature type="domain" description="SIS" evidence="5">
    <location>
        <begin position="113"/>
        <end position="251"/>
    </location>
</feature>
<proteinExistence type="predicted"/>
<dbReference type="GO" id="GO:1901135">
    <property type="term" value="P:carbohydrate derivative metabolic process"/>
    <property type="evidence" value="ECO:0007669"/>
    <property type="project" value="InterPro"/>
</dbReference>
<dbReference type="PROSITE" id="PS51071">
    <property type="entry name" value="HTH_RPIR"/>
    <property type="match status" value="1"/>
</dbReference>
<dbReference type="GO" id="GO:0003677">
    <property type="term" value="F:DNA binding"/>
    <property type="evidence" value="ECO:0007669"/>
    <property type="project" value="UniProtKB-KW"/>
</dbReference>
<gene>
    <name evidence="6" type="ORF">MOVI_1180</name>
</gene>
<dbReference type="CDD" id="cd05013">
    <property type="entry name" value="SIS_RpiR"/>
    <property type="match status" value="1"/>
</dbReference>
<dbReference type="GO" id="GO:0097367">
    <property type="term" value="F:carbohydrate derivative binding"/>
    <property type="evidence" value="ECO:0007669"/>
    <property type="project" value="InterPro"/>
</dbReference>
<dbReference type="InterPro" id="IPR009057">
    <property type="entry name" value="Homeodomain-like_sf"/>
</dbReference>
<dbReference type="InterPro" id="IPR036388">
    <property type="entry name" value="WH-like_DNA-bd_sf"/>
</dbReference>
<keyword evidence="3" id="KW-0804">Transcription</keyword>
<dbReference type="AlphaFoldDB" id="A0A014NR45"/>
<evidence type="ECO:0000256" key="3">
    <source>
        <dbReference type="ARBA" id="ARBA00023163"/>
    </source>
</evidence>
<dbReference type="InterPro" id="IPR001347">
    <property type="entry name" value="SIS_dom"/>
</dbReference>
<dbReference type="PANTHER" id="PTHR30514:SF10">
    <property type="entry name" value="MURR_RPIR FAMILY TRANSCRIPTIONAL REGULATOR"/>
    <property type="match status" value="1"/>
</dbReference>
<protein>
    <submittedName>
        <fullName evidence="6">Transcription regulator gntR</fullName>
    </submittedName>
</protein>
<dbReference type="InterPro" id="IPR035472">
    <property type="entry name" value="RpiR-like_SIS"/>
</dbReference>
<dbReference type="PROSITE" id="PS51464">
    <property type="entry name" value="SIS"/>
    <property type="match status" value="1"/>
</dbReference>
<evidence type="ECO:0000313" key="7">
    <source>
        <dbReference type="Proteomes" id="UP000020977"/>
    </source>
</evidence>
<evidence type="ECO:0000256" key="2">
    <source>
        <dbReference type="ARBA" id="ARBA00023125"/>
    </source>
</evidence>
<dbReference type="InterPro" id="IPR046348">
    <property type="entry name" value="SIS_dom_sf"/>
</dbReference>
<dbReference type="InterPro" id="IPR047640">
    <property type="entry name" value="RpiR-like"/>
</dbReference>
<dbReference type="Gene3D" id="3.40.50.10490">
    <property type="entry name" value="Glucose-6-phosphate isomerase like protein, domain 1"/>
    <property type="match status" value="1"/>
</dbReference>
<dbReference type="Proteomes" id="UP000020977">
    <property type="component" value="Unassembled WGS sequence"/>
</dbReference>